<dbReference type="EMBL" id="PXWF02000346">
    <property type="protein sequence ID" value="PWF39055.1"/>
    <property type="molecule type" value="Genomic_DNA"/>
</dbReference>
<evidence type="ECO:0000313" key="2">
    <source>
        <dbReference type="Proteomes" id="UP000241421"/>
    </source>
</evidence>
<organism evidence="1 2">
    <name type="scientific">Massilia glaciei</name>
    <dbReference type="NCBI Taxonomy" id="1524097"/>
    <lineage>
        <taxon>Bacteria</taxon>
        <taxon>Pseudomonadati</taxon>
        <taxon>Pseudomonadota</taxon>
        <taxon>Betaproteobacteria</taxon>
        <taxon>Burkholderiales</taxon>
        <taxon>Oxalobacteraceae</taxon>
        <taxon>Telluria group</taxon>
        <taxon>Massilia</taxon>
    </lineage>
</organism>
<dbReference type="AlphaFoldDB" id="A0A2U2H907"/>
<keyword evidence="2" id="KW-1185">Reference proteome</keyword>
<name>A0A2U2H907_9BURK</name>
<protein>
    <submittedName>
        <fullName evidence="1">Uncharacterized protein</fullName>
    </submittedName>
</protein>
<reference evidence="1 2" key="1">
    <citation type="submission" date="2018-04" db="EMBL/GenBank/DDBJ databases">
        <title>Massilia violaceinigra sp. nov., a novel purple-pigmented bacterium isolated from Tianshan glacier, Xinjiang, China.</title>
        <authorList>
            <person name="Wang H."/>
        </authorList>
    </citation>
    <scope>NUCLEOTIDE SEQUENCE [LARGE SCALE GENOMIC DNA]</scope>
    <source>
        <strain evidence="1 2">B448-2</strain>
    </source>
</reference>
<accession>A0A2U2H907</accession>
<proteinExistence type="predicted"/>
<comment type="caution">
    <text evidence="1">The sequence shown here is derived from an EMBL/GenBank/DDBJ whole genome shotgun (WGS) entry which is preliminary data.</text>
</comment>
<gene>
    <name evidence="1" type="ORF">C7C56_027740</name>
</gene>
<dbReference type="Proteomes" id="UP000241421">
    <property type="component" value="Unassembled WGS sequence"/>
</dbReference>
<evidence type="ECO:0000313" key="1">
    <source>
        <dbReference type="EMBL" id="PWF39055.1"/>
    </source>
</evidence>
<sequence length="92" mass="9781">MHISAKGGGGFSGQYELFDIDTAAHAAGRDLEDLLHSLDFGEAPPPAIGADIPRWEVTVCDGDARRTVVFTEDGSAAAAPWQSLIERLRNTA</sequence>
<dbReference type="RefSeq" id="WP_106760552.1">
    <property type="nucleotide sequence ID" value="NZ_PXWF02000346.1"/>
</dbReference>
<dbReference type="OrthoDB" id="8705566at2"/>